<gene>
    <name evidence="3" type="ORF">BaRGS_00005527</name>
</gene>
<keyword evidence="1" id="KW-0479">Metal-binding</keyword>
<dbReference type="EMBL" id="JACVVK020000021">
    <property type="protein sequence ID" value="KAK7503262.1"/>
    <property type="molecule type" value="Genomic_DNA"/>
</dbReference>
<dbReference type="Gene3D" id="2.60.120.330">
    <property type="entry name" value="B-lactam Antibiotic, Isopenicillin N Synthase, Chain"/>
    <property type="match status" value="2"/>
</dbReference>
<keyword evidence="1" id="KW-0560">Oxidoreductase</keyword>
<dbReference type="Proteomes" id="UP001519460">
    <property type="component" value="Unassembled WGS sequence"/>
</dbReference>
<sequence>MNIPTVDIGCYVTGGDLQSDDVKQTVKLLHEAISEHGFCYLKNHGVPRELVENVLKSSRQFFKLPCSTKLQFARPQDSDKNHGWVDLERERHGQLYCSEHSDYGSITLLFQDSTGGLQILGKDGEYHDVPRVPDAVLLNIGDLMQRWTADKYPSTKHRVVVAQDALERRQDRQSIAFFVQPDNDALITCLDGSNKYPPITSFDYLMQRYGVTY</sequence>
<organism evidence="3 4">
    <name type="scientific">Batillaria attramentaria</name>
    <dbReference type="NCBI Taxonomy" id="370345"/>
    <lineage>
        <taxon>Eukaryota</taxon>
        <taxon>Metazoa</taxon>
        <taxon>Spiralia</taxon>
        <taxon>Lophotrochozoa</taxon>
        <taxon>Mollusca</taxon>
        <taxon>Gastropoda</taxon>
        <taxon>Caenogastropoda</taxon>
        <taxon>Sorbeoconcha</taxon>
        <taxon>Cerithioidea</taxon>
        <taxon>Batillariidae</taxon>
        <taxon>Batillaria</taxon>
    </lineage>
</organism>
<comment type="similarity">
    <text evidence="1">Belongs to the iron/ascorbate-dependent oxidoreductase family.</text>
</comment>
<dbReference type="InterPro" id="IPR050231">
    <property type="entry name" value="Iron_ascorbate_oxido_reductase"/>
</dbReference>
<keyword evidence="1" id="KW-0408">Iron</keyword>
<dbReference type="InterPro" id="IPR044861">
    <property type="entry name" value="IPNS-like_FE2OG_OXY"/>
</dbReference>
<dbReference type="InterPro" id="IPR027443">
    <property type="entry name" value="IPNS-like_sf"/>
</dbReference>
<dbReference type="GO" id="GO:0046872">
    <property type="term" value="F:metal ion binding"/>
    <property type="evidence" value="ECO:0007669"/>
    <property type="project" value="UniProtKB-KW"/>
</dbReference>
<accession>A0ABD0LWB9</accession>
<evidence type="ECO:0000313" key="4">
    <source>
        <dbReference type="Proteomes" id="UP001519460"/>
    </source>
</evidence>
<dbReference type="GO" id="GO:0016491">
    <property type="term" value="F:oxidoreductase activity"/>
    <property type="evidence" value="ECO:0007669"/>
    <property type="project" value="UniProtKB-KW"/>
</dbReference>
<feature type="domain" description="Fe2OG dioxygenase" evidence="2">
    <location>
        <begin position="66"/>
        <end position="181"/>
    </location>
</feature>
<proteinExistence type="inferred from homology"/>
<dbReference type="InterPro" id="IPR005123">
    <property type="entry name" value="Oxoglu/Fe-dep_dioxygenase_dom"/>
</dbReference>
<protein>
    <recommendedName>
        <fullName evidence="2">Fe2OG dioxygenase domain-containing protein</fullName>
    </recommendedName>
</protein>
<dbReference type="PANTHER" id="PTHR47990">
    <property type="entry name" value="2-OXOGLUTARATE (2OG) AND FE(II)-DEPENDENT OXYGENASE SUPERFAMILY PROTEIN-RELATED"/>
    <property type="match status" value="1"/>
</dbReference>
<evidence type="ECO:0000313" key="3">
    <source>
        <dbReference type="EMBL" id="KAK7503262.1"/>
    </source>
</evidence>
<evidence type="ECO:0000256" key="1">
    <source>
        <dbReference type="RuleBase" id="RU003682"/>
    </source>
</evidence>
<dbReference type="PROSITE" id="PS51471">
    <property type="entry name" value="FE2OG_OXY"/>
    <property type="match status" value="1"/>
</dbReference>
<dbReference type="AlphaFoldDB" id="A0ABD0LWB9"/>
<comment type="caution">
    <text evidence="3">The sequence shown here is derived from an EMBL/GenBank/DDBJ whole genome shotgun (WGS) entry which is preliminary data.</text>
</comment>
<dbReference type="SUPFAM" id="SSF51197">
    <property type="entry name" value="Clavaminate synthase-like"/>
    <property type="match status" value="1"/>
</dbReference>
<keyword evidence="4" id="KW-1185">Reference proteome</keyword>
<dbReference type="Pfam" id="PF03171">
    <property type="entry name" value="2OG-FeII_Oxy"/>
    <property type="match status" value="1"/>
</dbReference>
<name>A0ABD0LWB9_9CAEN</name>
<reference evidence="3 4" key="1">
    <citation type="journal article" date="2023" name="Sci. Data">
        <title>Genome assembly of the Korean intertidal mud-creeper Batillaria attramentaria.</title>
        <authorList>
            <person name="Patra A.K."/>
            <person name="Ho P.T."/>
            <person name="Jun S."/>
            <person name="Lee S.J."/>
            <person name="Kim Y."/>
            <person name="Won Y.J."/>
        </authorList>
    </citation>
    <scope>NUCLEOTIDE SEQUENCE [LARGE SCALE GENOMIC DNA]</scope>
    <source>
        <strain evidence="3">Wonlab-2016</strain>
    </source>
</reference>
<evidence type="ECO:0000259" key="2">
    <source>
        <dbReference type="PROSITE" id="PS51471"/>
    </source>
</evidence>